<accession>A0A0P1APM9</accession>
<protein>
    <submittedName>
        <fullName evidence="1">Uncharacterized protein</fullName>
    </submittedName>
</protein>
<dbReference type="RefSeq" id="XP_024579797.1">
    <property type="nucleotide sequence ID" value="XM_024729418.1"/>
</dbReference>
<evidence type="ECO:0000313" key="2">
    <source>
        <dbReference type="Proteomes" id="UP000054928"/>
    </source>
</evidence>
<dbReference type="Proteomes" id="UP000054928">
    <property type="component" value="Unassembled WGS sequence"/>
</dbReference>
<keyword evidence="2" id="KW-1185">Reference proteome</keyword>
<name>A0A0P1APM9_PLAHL</name>
<evidence type="ECO:0000313" key="1">
    <source>
        <dbReference type="EMBL" id="CEG43428.1"/>
    </source>
</evidence>
<dbReference type="AlphaFoldDB" id="A0A0P1APM9"/>
<sequence length="296" mass="33129">MGSRGEDKMLDLRGVERGAQSIAPGTLSKMLAAWDNIVKAERKDKNALLTFGGALELSDHARGSYNVNAPFNSVNYLDLRRKDLIETALKDCWLNGVTPLIIEMVLKDKDGFLDDQLLEKAGMTPDRFIETLLQMKHGKPTDDSSILTYMPKYVWYCENTVASRDGLDKYGIKALKALYSSSHLVDDVIPTLLNGNAQSKATAQRLIIGLVTSFSQDKMHPAYVQKILTRIADHKMDNFSCDALEQYTLQYKKKFTLLEESERLRTLEHFKLSSKSKSKAPQVAPYTSKAATGTIL</sequence>
<organism evidence="1 2">
    <name type="scientific">Plasmopara halstedii</name>
    <name type="common">Downy mildew of sunflower</name>
    <dbReference type="NCBI Taxonomy" id="4781"/>
    <lineage>
        <taxon>Eukaryota</taxon>
        <taxon>Sar</taxon>
        <taxon>Stramenopiles</taxon>
        <taxon>Oomycota</taxon>
        <taxon>Peronosporomycetes</taxon>
        <taxon>Peronosporales</taxon>
        <taxon>Peronosporaceae</taxon>
        <taxon>Plasmopara</taxon>
    </lineage>
</organism>
<proteinExistence type="predicted"/>
<reference evidence="2" key="1">
    <citation type="submission" date="2014-09" db="EMBL/GenBank/DDBJ databases">
        <authorList>
            <person name="Sharma Rahul"/>
            <person name="Thines Marco"/>
        </authorList>
    </citation>
    <scope>NUCLEOTIDE SEQUENCE [LARGE SCALE GENOMIC DNA]</scope>
</reference>
<dbReference type="EMBL" id="CCYD01000666">
    <property type="protein sequence ID" value="CEG43428.1"/>
    <property type="molecule type" value="Genomic_DNA"/>
</dbReference>
<dbReference type="GeneID" id="36408678"/>